<comment type="caution">
    <text evidence="5">The sequence shown here is derived from an EMBL/GenBank/DDBJ whole genome shotgun (WGS) entry which is preliminary data.</text>
</comment>
<dbReference type="SUPFAM" id="SSF48008">
    <property type="entry name" value="GntR ligand-binding domain-like"/>
    <property type="match status" value="1"/>
</dbReference>
<dbReference type="InterPro" id="IPR036390">
    <property type="entry name" value="WH_DNA-bd_sf"/>
</dbReference>
<keyword evidence="2" id="KW-0238">DNA-binding</keyword>
<reference evidence="5 6" key="1">
    <citation type="journal article" date="2020" name="Cell Host Microbe">
        <title>Functional and Genomic Variation between Human-Derived Isolates of Lachnospiraceae Reveals Inter- and Intra-Species Diversity.</title>
        <authorList>
            <person name="Sorbara M.T."/>
            <person name="Littmann E.R."/>
            <person name="Fontana E."/>
            <person name="Moody T.U."/>
            <person name="Kohout C.E."/>
            <person name="Gjonbalaj M."/>
            <person name="Eaton V."/>
            <person name="Seok R."/>
            <person name="Leiner I.M."/>
            <person name="Pamer E.G."/>
        </authorList>
    </citation>
    <scope>NUCLEOTIDE SEQUENCE [LARGE SCALE GENOMIC DNA]</scope>
    <source>
        <strain evidence="5 6">MSK.1.17</strain>
    </source>
</reference>
<dbReference type="SUPFAM" id="SSF46785">
    <property type="entry name" value="Winged helix' DNA-binding domain"/>
    <property type="match status" value="1"/>
</dbReference>
<evidence type="ECO:0000259" key="4">
    <source>
        <dbReference type="SMART" id="SM00895"/>
    </source>
</evidence>
<dbReference type="Gene3D" id="1.20.120.530">
    <property type="entry name" value="GntR ligand-binding domain-like"/>
    <property type="match status" value="1"/>
</dbReference>
<accession>A0ABX2HEG6</accession>
<proteinExistence type="predicted"/>
<evidence type="ECO:0000313" key="5">
    <source>
        <dbReference type="EMBL" id="NSJ47293.1"/>
    </source>
</evidence>
<dbReference type="Proteomes" id="UP000669239">
    <property type="component" value="Unassembled WGS sequence"/>
</dbReference>
<dbReference type="PANTHER" id="PTHR43537:SF24">
    <property type="entry name" value="GLUCONATE OPERON TRANSCRIPTIONAL REPRESSOR"/>
    <property type="match status" value="1"/>
</dbReference>
<dbReference type="InterPro" id="IPR036388">
    <property type="entry name" value="WH-like_DNA-bd_sf"/>
</dbReference>
<feature type="domain" description="GntR C-terminal" evidence="4">
    <location>
        <begin position="111"/>
        <end position="233"/>
    </location>
</feature>
<dbReference type="InterPro" id="IPR008920">
    <property type="entry name" value="TF_FadR/GntR_C"/>
</dbReference>
<evidence type="ECO:0000256" key="1">
    <source>
        <dbReference type="ARBA" id="ARBA00023015"/>
    </source>
</evidence>
<keyword evidence="3" id="KW-0804">Transcription</keyword>
<dbReference type="InterPro" id="IPR011711">
    <property type="entry name" value="GntR_C"/>
</dbReference>
<dbReference type="RefSeq" id="WP_165641066.1">
    <property type="nucleotide sequence ID" value="NZ_BAABZL010000001.1"/>
</dbReference>
<dbReference type="SMART" id="SM00895">
    <property type="entry name" value="FCD"/>
    <property type="match status" value="1"/>
</dbReference>
<evidence type="ECO:0000313" key="6">
    <source>
        <dbReference type="Proteomes" id="UP000669239"/>
    </source>
</evidence>
<name>A0ABX2HEG6_9FIRM</name>
<dbReference type="Pfam" id="PF08461">
    <property type="entry name" value="WHD_RNase_R"/>
    <property type="match status" value="1"/>
</dbReference>
<dbReference type="Pfam" id="PF07729">
    <property type="entry name" value="FCD"/>
    <property type="match status" value="1"/>
</dbReference>
<keyword evidence="6" id="KW-1185">Reference proteome</keyword>
<gene>
    <name evidence="5" type="ORF">G5B36_01005</name>
</gene>
<dbReference type="Gene3D" id="1.10.10.10">
    <property type="entry name" value="Winged helix-like DNA-binding domain superfamily/Winged helix DNA-binding domain"/>
    <property type="match status" value="1"/>
</dbReference>
<organism evidence="5 6">
    <name type="scientific">Enterocloster aldenensis</name>
    <dbReference type="NCBI Taxonomy" id="358742"/>
    <lineage>
        <taxon>Bacteria</taxon>
        <taxon>Bacillati</taxon>
        <taxon>Bacillota</taxon>
        <taxon>Clostridia</taxon>
        <taxon>Lachnospirales</taxon>
        <taxon>Lachnospiraceae</taxon>
        <taxon>Enterocloster</taxon>
    </lineage>
</organism>
<protein>
    <submittedName>
        <fullName evidence="5">FCD domain-containing protein</fullName>
    </submittedName>
</protein>
<dbReference type="GeneID" id="97205870"/>
<sequence length="251" mass="28164">MGNYYAEDVEYLLLKAVSECREPVGAGFLAETFANRKDLALSEATIGRHLRRLEQKGYLCCERYNGRSRGRVMTKKGSDRMKELAAGQKQVKAVADVMEVLRDGSGRQLRNVLVTREIIEPEAAALAARNATEENIRAIHEVVARMVRLTDEGRSMAATDGPFHVEIARASGNSVLEMVVRMVRTDRDFSPEIECIINASSVEKPSDHWNIYKAIAEHDEEKARRLMKQHIRNIIDAIDAYEESQADSSGI</sequence>
<evidence type="ECO:0000256" key="2">
    <source>
        <dbReference type="ARBA" id="ARBA00023125"/>
    </source>
</evidence>
<dbReference type="InterPro" id="IPR013668">
    <property type="entry name" value="RNase_R_HTH_12"/>
</dbReference>
<dbReference type="EMBL" id="JAAITT010000001">
    <property type="protein sequence ID" value="NSJ47293.1"/>
    <property type="molecule type" value="Genomic_DNA"/>
</dbReference>
<dbReference type="PANTHER" id="PTHR43537">
    <property type="entry name" value="TRANSCRIPTIONAL REGULATOR, GNTR FAMILY"/>
    <property type="match status" value="1"/>
</dbReference>
<evidence type="ECO:0000256" key="3">
    <source>
        <dbReference type="ARBA" id="ARBA00023163"/>
    </source>
</evidence>
<keyword evidence="1" id="KW-0805">Transcription regulation</keyword>